<comment type="cofactor">
    <cofactor evidence="2">
        <name>Mg(2+)</name>
        <dbReference type="ChEBI" id="CHEBI:18420"/>
    </cofactor>
</comment>
<feature type="region of interest" description="Disordered" evidence="23">
    <location>
        <begin position="43"/>
        <end position="116"/>
    </location>
</feature>
<dbReference type="GO" id="GO:0005634">
    <property type="term" value="C:nucleus"/>
    <property type="evidence" value="ECO:0007669"/>
    <property type="project" value="UniProtKB-SubCell"/>
</dbReference>
<evidence type="ECO:0000256" key="14">
    <source>
        <dbReference type="ARBA" id="ARBA00022842"/>
    </source>
</evidence>
<keyword evidence="10" id="KW-0479">Metal-binding</keyword>
<dbReference type="SMART" id="SM00369">
    <property type="entry name" value="LRR_TYP"/>
    <property type="match status" value="3"/>
</dbReference>
<dbReference type="InterPro" id="IPR050410">
    <property type="entry name" value="CCR4/nocturin_mRNA_transcr"/>
</dbReference>
<evidence type="ECO:0000256" key="18">
    <source>
        <dbReference type="ARBA" id="ARBA00023242"/>
    </source>
</evidence>
<name>A0A165A9H9_9AGAM</name>
<dbReference type="AlphaFoldDB" id="A0A165A9H9"/>
<keyword evidence="16" id="KW-0805">Transcription regulation</keyword>
<feature type="compositionally biased region" description="Polar residues" evidence="23">
    <location>
        <begin position="87"/>
        <end position="116"/>
    </location>
</feature>
<evidence type="ECO:0000256" key="4">
    <source>
        <dbReference type="ARBA" id="ARBA00004496"/>
    </source>
</evidence>
<dbReference type="STRING" id="1314777.A0A165A9H9"/>
<keyword evidence="14" id="KW-0460">Magnesium</keyword>
<feature type="domain" description="Endonuclease/exonuclease/phosphatase" evidence="24">
    <location>
        <begin position="276"/>
        <end position="609"/>
    </location>
</feature>
<organism evidence="25 26">
    <name type="scientific">Sistotremastrum niveocremeum HHB9708</name>
    <dbReference type="NCBI Taxonomy" id="1314777"/>
    <lineage>
        <taxon>Eukaryota</taxon>
        <taxon>Fungi</taxon>
        <taxon>Dikarya</taxon>
        <taxon>Basidiomycota</taxon>
        <taxon>Agaricomycotina</taxon>
        <taxon>Agaricomycetes</taxon>
        <taxon>Sistotremastrales</taxon>
        <taxon>Sistotremastraceae</taxon>
        <taxon>Sertulicium</taxon>
        <taxon>Sertulicium niveocremeum</taxon>
    </lineage>
</organism>
<evidence type="ECO:0000256" key="22">
    <source>
        <dbReference type="ARBA" id="ARBA00033317"/>
    </source>
</evidence>
<dbReference type="SUPFAM" id="SSF56219">
    <property type="entry name" value="DNase I-like"/>
    <property type="match status" value="1"/>
</dbReference>
<dbReference type="InterPro" id="IPR032675">
    <property type="entry name" value="LRR_dom_sf"/>
</dbReference>
<evidence type="ECO:0000313" key="25">
    <source>
        <dbReference type="EMBL" id="KZS98662.1"/>
    </source>
</evidence>
<comment type="similarity">
    <text evidence="5">Belongs to the CCR4/nocturin family.</text>
</comment>
<keyword evidence="18" id="KW-0539">Nucleus</keyword>
<dbReference type="PROSITE" id="PS51450">
    <property type="entry name" value="LRR"/>
    <property type="match status" value="2"/>
</dbReference>
<dbReference type="InterPro" id="IPR005135">
    <property type="entry name" value="Endo/exonuclease/phosphatase"/>
</dbReference>
<feature type="region of interest" description="Disordered" evidence="23">
    <location>
        <begin position="464"/>
        <end position="493"/>
    </location>
</feature>
<evidence type="ECO:0000259" key="24">
    <source>
        <dbReference type="Pfam" id="PF03372"/>
    </source>
</evidence>
<evidence type="ECO:0000256" key="8">
    <source>
        <dbReference type="ARBA" id="ARBA00022614"/>
    </source>
</evidence>
<evidence type="ECO:0000256" key="17">
    <source>
        <dbReference type="ARBA" id="ARBA00023163"/>
    </source>
</evidence>
<keyword evidence="17" id="KW-0804">Transcription</keyword>
<dbReference type="GO" id="GO:0046872">
    <property type="term" value="F:metal ion binding"/>
    <property type="evidence" value="ECO:0007669"/>
    <property type="project" value="UniProtKB-KW"/>
</dbReference>
<feature type="compositionally biased region" description="Polar residues" evidence="23">
    <location>
        <begin position="19"/>
        <end position="30"/>
    </location>
</feature>
<evidence type="ECO:0000256" key="19">
    <source>
        <dbReference type="ARBA" id="ARBA00023475"/>
    </source>
</evidence>
<dbReference type="CDD" id="cd09097">
    <property type="entry name" value="Deadenylase_CCR4"/>
    <property type="match status" value="1"/>
</dbReference>
<keyword evidence="12" id="KW-0378">Hydrolase</keyword>
<evidence type="ECO:0000256" key="9">
    <source>
        <dbReference type="ARBA" id="ARBA00022722"/>
    </source>
</evidence>
<reference evidence="25 26" key="1">
    <citation type="journal article" date="2016" name="Mol. Biol. Evol.">
        <title>Comparative Genomics of Early-Diverging Mushroom-Forming Fungi Provides Insights into the Origins of Lignocellulose Decay Capabilities.</title>
        <authorList>
            <person name="Nagy L.G."/>
            <person name="Riley R."/>
            <person name="Tritt A."/>
            <person name="Adam C."/>
            <person name="Daum C."/>
            <person name="Floudas D."/>
            <person name="Sun H."/>
            <person name="Yadav J.S."/>
            <person name="Pangilinan J."/>
            <person name="Larsson K.H."/>
            <person name="Matsuura K."/>
            <person name="Barry K."/>
            <person name="Labutti K."/>
            <person name="Kuo R."/>
            <person name="Ohm R.A."/>
            <person name="Bhattacharya S.S."/>
            <person name="Shirouzu T."/>
            <person name="Yoshinaga Y."/>
            <person name="Martin F.M."/>
            <person name="Grigoriev I.V."/>
            <person name="Hibbett D.S."/>
        </authorList>
    </citation>
    <scope>NUCLEOTIDE SEQUENCE [LARGE SCALE GENOMIC DNA]</scope>
    <source>
        <strain evidence="25 26">HHB9708</strain>
    </source>
</reference>
<dbReference type="GO" id="GO:0005737">
    <property type="term" value="C:cytoplasm"/>
    <property type="evidence" value="ECO:0007669"/>
    <property type="project" value="UniProtKB-SubCell"/>
</dbReference>
<gene>
    <name evidence="25" type="ORF">SISNIDRAFT_404212</name>
</gene>
<dbReference type="PANTHER" id="PTHR12121">
    <property type="entry name" value="CARBON CATABOLITE REPRESSOR PROTEIN 4"/>
    <property type="match status" value="1"/>
</dbReference>
<evidence type="ECO:0000256" key="6">
    <source>
        <dbReference type="ARBA" id="ARBA00012161"/>
    </source>
</evidence>
<dbReference type="Pfam" id="PF13855">
    <property type="entry name" value="LRR_8"/>
    <property type="match status" value="1"/>
</dbReference>
<evidence type="ECO:0000256" key="20">
    <source>
        <dbReference type="ARBA" id="ARBA00030493"/>
    </source>
</evidence>
<evidence type="ECO:0000256" key="16">
    <source>
        <dbReference type="ARBA" id="ARBA00023015"/>
    </source>
</evidence>
<evidence type="ECO:0000256" key="5">
    <source>
        <dbReference type="ARBA" id="ARBA00010774"/>
    </source>
</evidence>
<evidence type="ECO:0000256" key="12">
    <source>
        <dbReference type="ARBA" id="ARBA00022801"/>
    </source>
</evidence>
<evidence type="ECO:0000256" key="21">
    <source>
        <dbReference type="ARBA" id="ARBA00031469"/>
    </source>
</evidence>
<evidence type="ECO:0000256" key="15">
    <source>
        <dbReference type="ARBA" id="ARBA00022884"/>
    </source>
</evidence>
<dbReference type="GO" id="GO:0003723">
    <property type="term" value="F:RNA binding"/>
    <property type="evidence" value="ECO:0007669"/>
    <property type="project" value="UniProtKB-KW"/>
</dbReference>
<evidence type="ECO:0000256" key="13">
    <source>
        <dbReference type="ARBA" id="ARBA00022839"/>
    </source>
</evidence>
<dbReference type="GO" id="GO:0004535">
    <property type="term" value="F:poly(A)-specific ribonuclease activity"/>
    <property type="evidence" value="ECO:0007669"/>
    <property type="project" value="UniProtKB-EC"/>
</dbReference>
<evidence type="ECO:0000256" key="7">
    <source>
        <dbReference type="ARBA" id="ARBA00022490"/>
    </source>
</evidence>
<dbReference type="Gene3D" id="3.60.10.10">
    <property type="entry name" value="Endonuclease/exonuclease/phosphatase"/>
    <property type="match status" value="1"/>
</dbReference>
<evidence type="ECO:0000313" key="26">
    <source>
        <dbReference type="Proteomes" id="UP000076722"/>
    </source>
</evidence>
<evidence type="ECO:0000256" key="3">
    <source>
        <dbReference type="ARBA" id="ARBA00004123"/>
    </source>
</evidence>
<proteinExistence type="inferred from homology"/>
<dbReference type="SUPFAM" id="SSF52058">
    <property type="entry name" value="L domain-like"/>
    <property type="match status" value="1"/>
</dbReference>
<dbReference type="InterPro" id="IPR036691">
    <property type="entry name" value="Endo/exonu/phosph_ase_sf"/>
</dbReference>
<dbReference type="Pfam" id="PF03372">
    <property type="entry name" value="Exo_endo_phos"/>
    <property type="match status" value="1"/>
</dbReference>
<comment type="catalytic activity">
    <reaction evidence="1">
        <text>Exonucleolytic cleavage of poly(A) to 5'-AMP.</text>
        <dbReference type="EC" id="3.1.13.4"/>
    </reaction>
</comment>
<evidence type="ECO:0000256" key="23">
    <source>
        <dbReference type="SAM" id="MobiDB-lite"/>
    </source>
</evidence>
<keyword evidence="15" id="KW-0694">RNA-binding</keyword>
<dbReference type="FunFam" id="3.60.10.10:FF:000037">
    <property type="entry name" value="Glucose-repressible alcohol dehydrogenase transcriptional effector"/>
    <property type="match status" value="1"/>
</dbReference>
<sequence>MPTPYPGPAQQDPHLLRSASPSTASVASQVVNPHWQQQIIKAEVSRASASPHHRARASAMATRNSTKSAIPITDPNRAQKQQDGENSDSASPEPSHPSSTAAPVQTKQASASPSWSTLDIGGMRVQNISLSLFKFTYLTALYLNHNRIAVIPPEIATLRSLQLLDLSGNSLLQVPPELGMLTSLRELYLFDNHITTLPLELGTLHQLNLLGVEGNPLDNHLRTLIQKDGTQALISFLRDSCPVPASPPERNWVYLQSEAERRAAENDPTSESFSLLSYNILCDRCATPNLYGYTPSWALSWEYRKGLILQEIQSYDADFLCLQEVDIAQYEDYFTPRLTAQEYEGVFWPKFRARTMGEAERRRVDGCAIFYKSSKYQLVEKQFLEFSQIALQRPDFKKNDDMFNRVLTKDNIAVVATFEHRISGSRLVVANVHVHWDPEYSDVKLVQVGLMMDEVDKIANRFAKLPPRPAPTPKEGDPPDSTPPPTPPTYSDGSKIPTIVCGDFNSVPDSGVYQYLANGSLSPSHPDFMSHVYGSYTTDGMKHRFGLRSAYAGIGELPMTNYTTSFNDVIDYIWYSTNTLNVTSLLGEIDQEYLSKVVGFPHPHFPSDHICILSEFRVKPPKDNAPNNRPPVFHPSSSR</sequence>
<keyword evidence="8" id="KW-0433">Leucine-rich repeat</keyword>
<accession>A0A165A9H9</accession>
<dbReference type="PANTHER" id="PTHR12121:SF100">
    <property type="entry name" value="POLY(A)-SPECIFIC RIBONUCLEASE"/>
    <property type="match status" value="1"/>
</dbReference>
<keyword evidence="7" id="KW-0963">Cytoplasm</keyword>
<evidence type="ECO:0000256" key="2">
    <source>
        <dbReference type="ARBA" id="ARBA00001946"/>
    </source>
</evidence>
<dbReference type="OrthoDB" id="428734at2759"/>
<comment type="subcellular location">
    <subcellularLocation>
        <location evidence="4">Cytoplasm</location>
    </subcellularLocation>
    <subcellularLocation>
        <location evidence="3">Nucleus</location>
    </subcellularLocation>
</comment>
<protein>
    <recommendedName>
        <fullName evidence="19">CCR4-Not complex 3'-5'-exoribonuclease subunit Ccr4</fullName>
        <ecNumber evidence="6">3.1.13.4</ecNumber>
    </recommendedName>
    <alternativeName>
        <fullName evidence="20">Carbon catabolite repressor protein 4</fullName>
    </alternativeName>
    <alternativeName>
        <fullName evidence="21">Cytoplasmic deadenylase</fullName>
    </alternativeName>
    <alternativeName>
        <fullName evidence="22">Glucose-repressible alcohol dehydrogenase transcriptional effector</fullName>
    </alternativeName>
</protein>
<keyword evidence="26" id="KW-1185">Reference proteome</keyword>
<dbReference type="EC" id="3.1.13.4" evidence="6"/>
<keyword evidence="13" id="KW-0269">Exonuclease</keyword>
<feature type="region of interest" description="Disordered" evidence="23">
    <location>
        <begin position="1"/>
        <end position="30"/>
    </location>
</feature>
<dbReference type="Gene3D" id="3.80.10.10">
    <property type="entry name" value="Ribonuclease Inhibitor"/>
    <property type="match status" value="1"/>
</dbReference>
<dbReference type="EMBL" id="KV419395">
    <property type="protein sequence ID" value="KZS98662.1"/>
    <property type="molecule type" value="Genomic_DNA"/>
</dbReference>
<evidence type="ECO:0000256" key="11">
    <source>
        <dbReference type="ARBA" id="ARBA00022737"/>
    </source>
</evidence>
<evidence type="ECO:0000256" key="10">
    <source>
        <dbReference type="ARBA" id="ARBA00022723"/>
    </source>
</evidence>
<dbReference type="Proteomes" id="UP000076722">
    <property type="component" value="Unassembled WGS sequence"/>
</dbReference>
<dbReference type="InterPro" id="IPR001611">
    <property type="entry name" value="Leu-rich_rpt"/>
</dbReference>
<keyword evidence="9" id="KW-0540">Nuclease</keyword>
<keyword evidence="11" id="KW-0677">Repeat</keyword>
<evidence type="ECO:0000256" key="1">
    <source>
        <dbReference type="ARBA" id="ARBA00001663"/>
    </source>
</evidence>
<dbReference type="InterPro" id="IPR003591">
    <property type="entry name" value="Leu-rich_rpt_typical-subtyp"/>
</dbReference>